<dbReference type="Gene3D" id="3.30.65.10">
    <property type="entry name" value="Bacterial Topoisomerase I, domain 1"/>
    <property type="match status" value="2"/>
</dbReference>
<dbReference type="InterPro" id="IPR013498">
    <property type="entry name" value="Topo_IA_Znf"/>
</dbReference>
<dbReference type="CDD" id="cd03362">
    <property type="entry name" value="TOPRIM_TopoIA_TopoIII"/>
    <property type="match status" value="1"/>
</dbReference>
<dbReference type="GO" id="GO:0003677">
    <property type="term" value="F:DNA binding"/>
    <property type="evidence" value="ECO:0007669"/>
    <property type="project" value="UniProtKB-KW"/>
</dbReference>
<keyword evidence="9" id="KW-0238">DNA-binding</keyword>
<reference evidence="17 18" key="1">
    <citation type="submission" date="2018-06" db="EMBL/GenBank/DDBJ databases">
        <title>Freshwater and sediment microbial communities from various areas in North America, analyzing microbe dynamics in response to fracking.</title>
        <authorList>
            <person name="Lamendella R."/>
        </authorList>
    </citation>
    <scope>NUCLEOTIDE SEQUENCE [LARGE SCALE GENOMIC DNA]</scope>
    <source>
        <strain evidence="17 18">114J</strain>
    </source>
</reference>
<accession>A0A366G476</accession>
<dbReference type="InterPro" id="IPR013824">
    <property type="entry name" value="Topo_IA_cen_sub1"/>
</dbReference>
<dbReference type="InterPro" id="IPR003601">
    <property type="entry name" value="Topo_IA_2"/>
</dbReference>
<keyword evidence="8" id="KW-0799">Topoisomerase</keyword>
<evidence type="ECO:0000256" key="12">
    <source>
        <dbReference type="ARBA" id="ARBA00031985"/>
    </source>
</evidence>
<dbReference type="InterPro" id="IPR034144">
    <property type="entry name" value="TOPRIM_TopoIII"/>
</dbReference>
<dbReference type="GO" id="GO:0006281">
    <property type="term" value="P:DNA repair"/>
    <property type="evidence" value="ECO:0007669"/>
    <property type="project" value="TreeGrafter"/>
</dbReference>
<evidence type="ECO:0000256" key="6">
    <source>
        <dbReference type="ARBA" id="ARBA00022771"/>
    </source>
</evidence>
<evidence type="ECO:0000256" key="9">
    <source>
        <dbReference type="ARBA" id="ARBA00023125"/>
    </source>
</evidence>
<dbReference type="InterPro" id="IPR000380">
    <property type="entry name" value="Topo_IA"/>
</dbReference>
<dbReference type="SUPFAM" id="SSF57783">
    <property type="entry name" value="Zinc beta-ribbon"/>
    <property type="match status" value="1"/>
</dbReference>
<evidence type="ECO:0000256" key="11">
    <source>
        <dbReference type="ARBA" id="ARBA00030003"/>
    </source>
</evidence>
<evidence type="ECO:0000313" key="18">
    <source>
        <dbReference type="Proteomes" id="UP000252995"/>
    </source>
</evidence>
<dbReference type="SMART" id="SM00437">
    <property type="entry name" value="TOP1Ac"/>
    <property type="match status" value="1"/>
</dbReference>
<dbReference type="InterPro" id="IPR013825">
    <property type="entry name" value="Topo_IA_cen_sub2"/>
</dbReference>
<feature type="domain" description="Toprim" evidence="15">
    <location>
        <begin position="1"/>
        <end position="132"/>
    </location>
</feature>
<comment type="catalytic activity">
    <reaction evidence="1">
        <text>ATP-independent breakage of single-stranded DNA, followed by passage and rejoining.</text>
        <dbReference type="EC" id="5.6.2.1"/>
    </reaction>
</comment>
<evidence type="ECO:0000313" key="17">
    <source>
        <dbReference type="EMBL" id="RBP21713.1"/>
    </source>
</evidence>
<dbReference type="GO" id="GO:0006310">
    <property type="term" value="P:DNA recombination"/>
    <property type="evidence" value="ECO:0007669"/>
    <property type="project" value="TreeGrafter"/>
</dbReference>
<dbReference type="Pfam" id="PF01131">
    <property type="entry name" value="Topoisom_bac"/>
    <property type="match status" value="1"/>
</dbReference>
<dbReference type="InterPro" id="IPR013826">
    <property type="entry name" value="Topo_IA_cen_sub3"/>
</dbReference>
<dbReference type="GO" id="GO:0043597">
    <property type="term" value="C:cytoplasmic replication fork"/>
    <property type="evidence" value="ECO:0007669"/>
    <property type="project" value="TreeGrafter"/>
</dbReference>
<protein>
    <recommendedName>
        <fullName evidence="3">DNA topoisomerase</fullName>
        <ecNumber evidence="3">5.6.2.1</ecNumber>
    </recommendedName>
    <alternativeName>
        <fullName evidence="14">Omega-protein</fullName>
    </alternativeName>
    <alternativeName>
        <fullName evidence="13">Relaxing enzyme</fullName>
    </alternativeName>
    <alternativeName>
        <fullName evidence="11">Swivelase</fullName>
    </alternativeName>
    <alternativeName>
        <fullName evidence="12">Untwisting enzyme</fullName>
    </alternativeName>
</protein>
<dbReference type="InterPro" id="IPR013497">
    <property type="entry name" value="Topo_IA_cen"/>
</dbReference>
<evidence type="ECO:0000256" key="7">
    <source>
        <dbReference type="ARBA" id="ARBA00022833"/>
    </source>
</evidence>
<dbReference type="PANTHER" id="PTHR11390:SF21">
    <property type="entry name" value="DNA TOPOISOMERASE 3-ALPHA"/>
    <property type="match status" value="1"/>
</dbReference>
<evidence type="ECO:0000259" key="16">
    <source>
        <dbReference type="PROSITE" id="PS52039"/>
    </source>
</evidence>
<dbReference type="PROSITE" id="PS52039">
    <property type="entry name" value="TOPO_IA_2"/>
    <property type="match status" value="1"/>
</dbReference>
<dbReference type="PRINTS" id="PR00417">
    <property type="entry name" value="PRTPISMRASEI"/>
</dbReference>
<comment type="similarity">
    <text evidence="2">Belongs to the type IA topoisomerase family.</text>
</comment>
<dbReference type="Gene3D" id="3.40.50.140">
    <property type="match status" value="1"/>
</dbReference>
<evidence type="ECO:0000256" key="8">
    <source>
        <dbReference type="ARBA" id="ARBA00023029"/>
    </source>
</evidence>
<dbReference type="Gene3D" id="1.10.290.10">
    <property type="entry name" value="Topoisomerase I, domain 4"/>
    <property type="match status" value="1"/>
</dbReference>
<dbReference type="Gene3D" id="1.10.460.10">
    <property type="entry name" value="Topoisomerase I, domain 2"/>
    <property type="match status" value="1"/>
</dbReference>
<keyword evidence="10 17" id="KW-0413">Isomerase</keyword>
<dbReference type="NCBIfam" id="TIGR01056">
    <property type="entry name" value="topB"/>
    <property type="match status" value="1"/>
</dbReference>
<proteinExistence type="inferred from homology"/>
<dbReference type="Gene3D" id="2.70.20.10">
    <property type="entry name" value="Topoisomerase I, domain 3"/>
    <property type="match status" value="1"/>
</dbReference>
<dbReference type="PANTHER" id="PTHR11390">
    <property type="entry name" value="PROKARYOTIC DNA TOPOISOMERASE"/>
    <property type="match status" value="1"/>
</dbReference>
<dbReference type="SUPFAM" id="SSF56712">
    <property type="entry name" value="Prokaryotic type I DNA topoisomerase"/>
    <property type="match status" value="1"/>
</dbReference>
<dbReference type="CDD" id="cd00186">
    <property type="entry name" value="TOP1Ac"/>
    <property type="match status" value="1"/>
</dbReference>
<dbReference type="InterPro" id="IPR003602">
    <property type="entry name" value="Topo_IA_DNA-bd_dom"/>
</dbReference>
<keyword evidence="5" id="KW-0677">Repeat</keyword>
<dbReference type="SMART" id="SM00436">
    <property type="entry name" value="TOP1Bc"/>
    <property type="match status" value="1"/>
</dbReference>
<evidence type="ECO:0000256" key="2">
    <source>
        <dbReference type="ARBA" id="ARBA00009446"/>
    </source>
</evidence>
<evidence type="ECO:0000256" key="4">
    <source>
        <dbReference type="ARBA" id="ARBA00022723"/>
    </source>
</evidence>
<gene>
    <name evidence="17" type="ORF">DET50_1304</name>
</gene>
<dbReference type="PROSITE" id="PS50880">
    <property type="entry name" value="TOPRIM"/>
    <property type="match status" value="1"/>
</dbReference>
<dbReference type="Pfam" id="PF01396">
    <property type="entry name" value="Zn_ribbon_Top1"/>
    <property type="match status" value="2"/>
</dbReference>
<keyword evidence="4" id="KW-0479">Metal-binding</keyword>
<dbReference type="GO" id="GO:0008270">
    <property type="term" value="F:zinc ion binding"/>
    <property type="evidence" value="ECO:0007669"/>
    <property type="project" value="UniProtKB-KW"/>
</dbReference>
<dbReference type="OrthoDB" id="9803554at2"/>
<dbReference type="GO" id="GO:0003917">
    <property type="term" value="F:DNA topoisomerase type I (single strand cut, ATP-independent) activity"/>
    <property type="evidence" value="ECO:0007669"/>
    <property type="project" value="UniProtKB-EC"/>
</dbReference>
<evidence type="ECO:0000256" key="14">
    <source>
        <dbReference type="ARBA" id="ARBA00032877"/>
    </source>
</evidence>
<evidence type="ECO:0000259" key="15">
    <source>
        <dbReference type="PROSITE" id="PS50880"/>
    </source>
</evidence>
<dbReference type="EC" id="5.6.2.1" evidence="3"/>
<evidence type="ECO:0000256" key="13">
    <source>
        <dbReference type="ARBA" id="ARBA00032235"/>
    </source>
</evidence>
<evidence type="ECO:0000256" key="10">
    <source>
        <dbReference type="ARBA" id="ARBA00023235"/>
    </source>
</evidence>
<keyword evidence="7" id="KW-0862">Zinc</keyword>
<dbReference type="InterPro" id="IPR023405">
    <property type="entry name" value="Topo_IA_core_domain"/>
</dbReference>
<feature type="domain" description="Topo IA-type catalytic" evidence="16">
    <location>
        <begin position="149"/>
        <end position="610"/>
    </location>
</feature>
<evidence type="ECO:0000256" key="5">
    <source>
        <dbReference type="ARBA" id="ARBA00022737"/>
    </source>
</evidence>
<name>A0A366G476_9GAMM</name>
<dbReference type="InterPro" id="IPR006171">
    <property type="entry name" value="TOPRIM_dom"/>
</dbReference>
<evidence type="ECO:0000256" key="1">
    <source>
        <dbReference type="ARBA" id="ARBA00000213"/>
    </source>
</evidence>
<dbReference type="Pfam" id="PF01751">
    <property type="entry name" value="Toprim"/>
    <property type="match status" value="1"/>
</dbReference>
<dbReference type="EMBL" id="QNRO01000030">
    <property type="protein sequence ID" value="RBP21713.1"/>
    <property type="molecule type" value="Genomic_DNA"/>
</dbReference>
<dbReference type="AlphaFoldDB" id="A0A366G476"/>
<evidence type="ECO:0000256" key="3">
    <source>
        <dbReference type="ARBA" id="ARBA00012891"/>
    </source>
</evidence>
<keyword evidence="6" id="KW-0863">Zinc-finger</keyword>
<dbReference type="NCBIfam" id="NF005829">
    <property type="entry name" value="PRK07726.1"/>
    <property type="match status" value="1"/>
</dbReference>
<comment type="caution">
    <text evidence="17">The sequence shown here is derived from an EMBL/GenBank/DDBJ whole genome shotgun (WGS) entry which is preliminary data.</text>
</comment>
<dbReference type="Proteomes" id="UP000252995">
    <property type="component" value="Unassembled WGS sequence"/>
</dbReference>
<organism evidence="17 18">
    <name type="scientific">Marinobacter pelagius</name>
    <dbReference type="NCBI Taxonomy" id="379482"/>
    <lineage>
        <taxon>Bacteria</taxon>
        <taxon>Pseudomonadati</taxon>
        <taxon>Pseudomonadota</taxon>
        <taxon>Gammaproteobacteria</taxon>
        <taxon>Pseudomonadales</taxon>
        <taxon>Marinobacteraceae</taxon>
        <taxon>Marinobacter</taxon>
    </lineage>
</organism>
<dbReference type="GO" id="GO:0006265">
    <property type="term" value="P:DNA topological change"/>
    <property type="evidence" value="ECO:0007669"/>
    <property type="project" value="InterPro"/>
</dbReference>
<dbReference type="SMART" id="SM00493">
    <property type="entry name" value="TOPRIM"/>
    <property type="match status" value="1"/>
</dbReference>
<dbReference type="InterPro" id="IPR005738">
    <property type="entry name" value="TopoIII"/>
</dbReference>
<sequence length="727" mass="80094">MRLFIAEKPELGRAIADAIGNGKKDGGCIRCDNGDVVTWCFGHLLTLTDPEDHDPAAKQWSMESLPLRWPVEHKPIGDKESQIKLIQKLAGQAREIVHAGDPDDEGQLLVDEVLDYIGNTKPVQRILVNDLNKKIVQKALANLRDNSEFYGLYQSALARSVSDQVYGYNLTRAYTIAARAAGGDQVLSVGRVQTPILGLVVRRDRAHESHSAHNYYDLAGTFAGDGGRFTAKHRPADGAPVDEKGRVIDEAYATTLLEAVKGQTATVTGAESEDKEAAPPLPYNLLNLQADASRKFGFSPDKTLKVTQSLREKHRLITYNRSDCEYLSDEQHDDAPAVLSAIAQTAPVLSKAAQAGDPSIKSRAFNSKNVSAHHAIIPTENTADLDKLSDEESKLYLLIARAYIAQFFPKHAYRETTVNLDVAGYAFRTTSRVTTLDGWKRLYARDTDNDEVHQDDADTSDSLEWVTADTALVCEDATSEKKKTKPPARYTMAGLLKDLARVAKYVTDPRIKQLLLAKDQEKKGEHGGIGTPATRSAIIEQLMKRGFIAEQSKKVVSTDLGREFHDLLPESATAPDMTALWHEQQEQIKAGQMTMQDFVEGVADHVAQEVERIKSQGIQVKAATGPECPTCGNGTLRRRKGKSGFFWGCSAYPECKATFPDKRGKPDFNAKKKAAAAPSEEHLCPKCSKGLIRRPGKKRGSYWWGCSGFPACDFRAFDKKGKPEIKD</sequence>